<dbReference type="RefSeq" id="WP_097783986.1">
    <property type="nucleotide sequence ID" value="NZ_JBBNHN010000003.1"/>
</dbReference>
<evidence type="ECO:0000313" key="4">
    <source>
        <dbReference type="EMBL" id="PDX77022.1"/>
    </source>
</evidence>
<dbReference type="AlphaFoldDB" id="A0A2A7AD93"/>
<dbReference type="Proteomes" id="UP000220157">
    <property type="component" value="Unassembled WGS sequence"/>
</dbReference>
<dbReference type="InterPro" id="IPR001387">
    <property type="entry name" value="Cro/C1-type_HTH"/>
</dbReference>
<dbReference type="GO" id="GO:0005829">
    <property type="term" value="C:cytosol"/>
    <property type="evidence" value="ECO:0007669"/>
    <property type="project" value="TreeGrafter"/>
</dbReference>
<evidence type="ECO:0000313" key="6">
    <source>
        <dbReference type="Proteomes" id="UP000220157"/>
    </source>
</evidence>
<dbReference type="PANTHER" id="PTHR46797:SF1">
    <property type="entry name" value="METHYLPHOSPHONATE SYNTHASE"/>
    <property type="match status" value="1"/>
</dbReference>
<dbReference type="EMBL" id="NMTW01000007">
    <property type="protein sequence ID" value="PDX77022.1"/>
    <property type="molecule type" value="Genomic_DNA"/>
</dbReference>
<dbReference type="PROSITE" id="PS50943">
    <property type="entry name" value="HTH_CROC1"/>
    <property type="match status" value="1"/>
</dbReference>
<proteinExistence type="predicted"/>
<dbReference type="SUPFAM" id="SSF47413">
    <property type="entry name" value="lambda repressor-like DNA-binding domains"/>
    <property type="match status" value="1"/>
</dbReference>
<dbReference type="EMBL" id="NMTV01000073">
    <property type="protein sequence ID" value="PDX71093.1"/>
    <property type="molecule type" value="Genomic_DNA"/>
</dbReference>
<name>A0A2A7AD93_9FIRM</name>
<reference evidence="4" key="2">
    <citation type="submission" date="2017-07" db="EMBL/GenBank/DDBJ databases">
        <authorList>
            <person name="Sun Z.S."/>
            <person name="Albrecht U."/>
            <person name="Echele G."/>
            <person name="Lee C.C."/>
        </authorList>
    </citation>
    <scope>NUCLEOTIDE SEQUENCE</scope>
    <source>
        <strain evidence="3">CNCM I 4546</strain>
        <strain evidence="4">CNCM I 4573</strain>
    </source>
</reference>
<dbReference type="GO" id="GO:0003700">
    <property type="term" value="F:DNA-binding transcription factor activity"/>
    <property type="evidence" value="ECO:0007669"/>
    <property type="project" value="TreeGrafter"/>
</dbReference>
<sequence length="122" mass="14357">MDGKPRDTLQYKPDLECKKVLKKIDMARKSKNLSIHRLAEKAGIASSTLNEMLHGKTAPQLYTLYKICNAMGIPISEFLEDTRVDVNDIEIDFLTKYRCLPEWKREMLNEYLEMLIQYKREE</sequence>
<dbReference type="Gene3D" id="1.10.260.40">
    <property type="entry name" value="lambda repressor-like DNA-binding domains"/>
    <property type="match status" value="1"/>
</dbReference>
<feature type="domain" description="HTH cro/C1-type" evidence="2">
    <location>
        <begin position="24"/>
        <end position="78"/>
    </location>
</feature>
<evidence type="ECO:0000313" key="3">
    <source>
        <dbReference type="EMBL" id="PDX71093.1"/>
    </source>
</evidence>
<protein>
    <recommendedName>
        <fullName evidence="2">HTH cro/C1-type domain-containing protein</fullName>
    </recommendedName>
</protein>
<dbReference type="Proteomes" id="UP000219901">
    <property type="component" value="Unassembled WGS sequence"/>
</dbReference>
<dbReference type="InterPro" id="IPR050807">
    <property type="entry name" value="TransReg_Diox_bact_type"/>
</dbReference>
<gene>
    <name evidence="3" type="ORF">CGS55_15325</name>
    <name evidence="4" type="ORF">CGS56_01110</name>
</gene>
<dbReference type="Pfam" id="PF01381">
    <property type="entry name" value="HTH_3"/>
    <property type="match status" value="1"/>
</dbReference>
<evidence type="ECO:0000259" key="2">
    <source>
        <dbReference type="PROSITE" id="PS50943"/>
    </source>
</evidence>
<evidence type="ECO:0000313" key="5">
    <source>
        <dbReference type="Proteomes" id="UP000219901"/>
    </source>
</evidence>
<organism evidence="4 6">
    <name type="scientific">Faecalibacterium prausnitzii</name>
    <dbReference type="NCBI Taxonomy" id="853"/>
    <lineage>
        <taxon>Bacteria</taxon>
        <taxon>Bacillati</taxon>
        <taxon>Bacillota</taxon>
        <taxon>Clostridia</taxon>
        <taxon>Eubacteriales</taxon>
        <taxon>Oscillospiraceae</taxon>
        <taxon>Faecalibacterium</taxon>
    </lineage>
</organism>
<evidence type="ECO:0000256" key="1">
    <source>
        <dbReference type="ARBA" id="ARBA00023125"/>
    </source>
</evidence>
<dbReference type="PANTHER" id="PTHR46797">
    <property type="entry name" value="HTH-TYPE TRANSCRIPTIONAL REGULATOR"/>
    <property type="match status" value="1"/>
</dbReference>
<dbReference type="GO" id="GO:0003677">
    <property type="term" value="F:DNA binding"/>
    <property type="evidence" value="ECO:0007669"/>
    <property type="project" value="UniProtKB-KW"/>
</dbReference>
<accession>A0A2A7AD93</accession>
<comment type="caution">
    <text evidence="4">The sequence shown here is derived from an EMBL/GenBank/DDBJ whole genome shotgun (WGS) entry which is preliminary data.</text>
</comment>
<dbReference type="CDD" id="cd00093">
    <property type="entry name" value="HTH_XRE"/>
    <property type="match status" value="1"/>
</dbReference>
<keyword evidence="1" id="KW-0238">DNA-binding</keyword>
<dbReference type="SMART" id="SM00530">
    <property type="entry name" value="HTH_XRE"/>
    <property type="match status" value="1"/>
</dbReference>
<reference evidence="5 6" key="1">
    <citation type="journal article" date="2017" name="Front. Microbiol.">
        <title>New Insights into the Diversity of the Genus Faecalibacterium.</title>
        <authorList>
            <person name="Benevides L."/>
            <person name="Burman S."/>
            <person name="Martin R."/>
            <person name="Robert V."/>
            <person name="Thomas M."/>
            <person name="Miquel S."/>
            <person name="Chain F."/>
            <person name="Sokol H."/>
            <person name="Bermudez-Humaran L.G."/>
            <person name="Morrison M."/>
            <person name="Langella P."/>
            <person name="Azevedo V.A."/>
            <person name="Chatel J.M."/>
            <person name="Soares S."/>
        </authorList>
    </citation>
    <scope>NUCLEOTIDE SEQUENCE [LARGE SCALE GENOMIC DNA]</scope>
    <source>
        <strain evidence="3 5">CNCM I 4546</strain>
        <strain evidence="4 6">CNCM I 4573</strain>
    </source>
</reference>
<dbReference type="InterPro" id="IPR010982">
    <property type="entry name" value="Lambda_DNA-bd_dom_sf"/>
</dbReference>